<evidence type="ECO:0000313" key="2">
    <source>
        <dbReference type="EMBL" id="PLN82320.1"/>
    </source>
</evidence>
<name>A0A2J5HY25_9EURO</name>
<dbReference type="EMBL" id="KZ559528">
    <property type="protein sequence ID" value="PLN82320.1"/>
    <property type="molecule type" value="Genomic_DNA"/>
</dbReference>
<keyword evidence="1" id="KW-0812">Transmembrane</keyword>
<organism evidence="2 3">
    <name type="scientific">Aspergillus taichungensis</name>
    <dbReference type="NCBI Taxonomy" id="482145"/>
    <lineage>
        <taxon>Eukaryota</taxon>
        <taxon>Fungi</taxon>
        <taxon>Dikarya</taxon>
        <taxon>Ascomycota</taxon>
        <taxon>Pezizomycotina</taxon>
        <taxon>Eurotiomycetes</taxon>
        <taxon>Eurotiomycetidae</taxon>
        <taxon>Eurotiales</taxon>
        <taxon>Aspergillaceae</taxon>
        <taxon>Aspergillus</taxon>
        <taxon>Aspergillus subgen. Circumdati</taxon>
    </lineage>
</organism>
<evidence type="ECO:0000256" key="1">
    <source>
        <dbReference type="SAM" id="Phobius"/>
    </source>
</evidence>
<evidence type="ECO:0000313" key="3">
    <source>
        <dbReference type="Proteomes" id="UP000235023"/>
    </source>
</evidence>
<dbReference type="AlphaFoldDB" id="A0A2J5HY25"/>
<keyword evidence="1" id="KW-0472">Membrane</keyword>
<gene>
    <name evidence="2" type="ORF">BDW42DRAFT_167084</name>
</gene>
<sequence length="67" mass="8147">MDCPAISWCCYDYYCCFHYYHSYCYCCCWCSCYRKGYFLVISTLVFVLIIIFTHAWRGNAGVRFLYH</sequence>
<keyword evidence="3" id="KW-1185">Reference proteome</keyword>
<reference evidence="3" key="1">
    <citation type="submission" date="2017-12" db="EMBL/GenBank/DDBJ databases">
        <authorList>
            <consortium name="DOE Joint Genome Institute"/>
            <person name="Mondo S.J."/>
            <person name="Kjaerbolling I."/>
            <person name="Vesth T.C."/>
            <person name="Frisvad J.C."/>
            <person name="Nybo J.L."/>
            <person name="Theobald S."/>
            <person name="Kuo A."/>
            <person name="Bowyer P."/>
            <person name="Matsuda Y."/>
            <person name="Lyhne E.K."/>
            <person name="Kogle M.E."/>
            <person name="Clum A."/>
            <person name="Lipzen A."/>
            <person name="Salamov A."/>
            <person name="Ngan C.Y."/>
            <person name="Daum C."/>
            <person name="Chiniquy J."/>
            <person name="Barry K."/>
            <person name="LaButti K."/>
            <person name="Haridas S."/>
            <person name="Simmons B.A."/>
            <person name="Magnuson J.K."/>
            <person name="Mortensen U.H."/>
            <person name="Larsen T.O."/>
            <person name="Grigoriev I.V."/>
            <person name="Baker S.E."/>
            <person name="Andersen M.R."/>
            <person name="Nordberg H.P."/>
            <person name="Cantor M.N."/>
            <person name="Hua S.X."/>
        </authorList>
    </citation>
    <scope>NUCLEOTIDE SEQUENCE [LARGE SCALE GENOMIC DNA]</scope>
    <source>
        <strain evidence="3">IBT 19404</strain>
    </source>
</reference>
<proteinExistence type="predicted"/>
<keyword evidence="1" id="KW-1133">Transmembrane helix</keyword>
<dbReference type="Proteomes" id="UP000235023">
    <property type="component" value="Unassembled WGS sequence"/>
</dbReference>
<accession>A0A2J5HY25</accession>
<protein>
    <submittedName>
        <fullName evidence="2">Uncharacterized protein</fullName>
    </submittedName>
</protein>
<feature type="transmembrane region" description="Helical" evidence="1">
    <location>
        <begin position="37"/>
        <end position="56"/>
    </location>
</feature>